<name>A0A3A2ZCW5_9EURO</name>
<dbReference type="PANTHER" id="PTHR39614:SF2">
    <property type="entry name" value="INTEGRAL MEMBRANE PROTEIN"/>
    <property type="match status" value="1"/>
</dbReference>
<evidence type="ECO:0000256" key="1">
    <source>
        <dbReference type="SAM" id="MobiDB-lite"/>
    </source>
</evidence>
<feature type="domain" description="Rhodopsin" evidence="3">
    <location>
        <begin position="181"/>
        <end position="257"/>
    </location>
</feature>
<dbReference type="OrthoDB" id="3918601at2759"/>
<evidence type="ECO:0000313" key="4">
    <source>
        <dbReference type="EMBL" id="RJE20992.1"/>
    </source>
</evidence>
<dbReference type="PANTHER" id="PTHR39614">
    <property type="entry name" value="INTEGRAL MEMBRANE PROTEIN"/>
    <property type="match status" value="1"/>
</dbReference>
<dbReference type="EMBL" id="MVGC01000260">
    <property type="protein sequence ID" value="RJE20992.1"/>
    <property type="molecule type" value="Genomic_DNA"/>
</dbReference>
<feature type="compositionally biased region" description="Polar residues" evidence="1">
    <location>
        <begin position="289"/>
        <end position="302"/>
    </location>
</feature>
<dbReference type="Proteomes" id="UP000266188">
    <property type="component" value="Unassembled WGS sequence"/>
</dbReference>
<evidence type="ECO:0000313" key="5">
    <source>
        <dbReference type="Proteomes" id="UP000266188"/>
    </source>
</evidence>
<keyword evidence="2" id="KW-1133">Transmembrane helix</keyword>
<evidence type="ECO:0000259" key="3">
    <source>
        <dbReference type="Pfam" id="PF20684"/>
    </source>
</evidence>
<dbReference type="AlphaFoldDB" id="A0A3A2ZCW5"/>
<gene>
    <name evidence="4" type="ORF">PHISCL_06662</name>
</gene>
<reference evidence="5" key="1">
    <citation type="submission" date="2017-02" db="EMBL/GenBank/DDBJ databases">
        <authorList>
            <person name="Tafer H."/>
            <person name="Lopandic K."/>
        </authorList>
    </citation>
    <scope>NUCLEOTIDE SEQUENCE [LARGE SCALE GENOMIC DNA]</scope>
    <source>
        <strain evidence="5">CBS 366.77</strain>
    </source>
</reference>
<protein>
    <recommendedName>
        <fullName evidence="3">Rhodopsin domain-containing protein</fullName>
    </recommendedName>
</protein>
<sequence length="348" mass="38047">MTGRKVSAEDHGAWVSIVTGVFMTYTLFFLLARMLMRFTINGPFLKDDAIVTVATIFATIQSALKLSETESGLGKRLKNVSSTSIAEINQASIIVFRQFTHSLTVADGVCLGTLLPHCLDLIEDRRMCSDRTSLAPARPSNCNSLGIFNCYSMGDGIYTRGWDPVSWSGAMGPAVNRVSKYVWGLHMSRQPKLIVVFAFTFRLPVIIASALRIYYLDTLFGHNDPIFHGVCASVCMEAELHYSLIASTIPCLKPFMKSFNTGYLSHRAQQTAFGGTGHSTSYPLTSISTQHGMDGSESQVRSTVHADRDSIGAPADENGYDSGSNGSEKMIIKCTTSWDVSYTTASKH</sequence>
<keyword evidence="2" id="KW-0812">Transmembrane</keyword>
<dbReference type="InterPro" id="IPR049326">
    <property type="entry name" value="Rhodopsin_dom_fungi"/>
</dbReference>
<dbReference type="Pfam" id="PF20684">
    <property type="entry name" value="Fung_rhodopsin"/>
    <property type="match status" value="1"/>
</dbReference>
<evidence type="ECO:0000256" key="2">
    <source>
        <dbReference type="SAM" id="Phobius"/>
    </source>
</evidence>
<accession>A0A3A2ZCW5</accession>
<comment type="caution">
    <text evidence="4">The sequence shown here is derived from an EMBL/GenBank/DDBJ whole genome shotgun (WGS) entry which is preliminary data.</text>
</comment>
<proteinExistence type="predicted"/>
<keyword evidence="2" id="KW-0472">Membrane</keyword>
<feature type="transmembrane region" description="Helical" evidence="2">
    <location>
        <begin position="12"/>
        <end position="32"/>
    </location>
</feature>
<organism evidence="4 5">
    <name type="scientific">Aspergillus sclerotialis</name>
    <dbReference type="NCBI Taxonomy" id="2070753"/>
    <lineage>
        <taxon>Eukaryota</taxon>
        <taxon>Fungi</taxon>
        <taxon>Dikarya</taxon>
        <taxon>Ascomycota</taxon>
        <taxon>Pezizomycotina</taxon>
        <taxon>Eurotiomycetes</taxon>
        <taxon>Eurotiomycetidae</taxon>
        <taxon>Eurotiales</taxon>
        <taxon>Aspergillaceae</taxon>
        <taxon>Aspergillus</taxon>
        <taxon>Aspergillus subgen. Polypaecilum</taxon>
    </lineage>
</organism>
<dbReference type="STRING" id="2070753.A0A3A2ZCW5"/>
<feature type="region of interest" description="Disordered" evidence="1">
    <location>
        <begin position="289"/>
        <end position="324"/>
    </location>
</feature>
<keyword evidence="5" id="KW-1185">Reference proteome</keyword>